<dbReference type="GO" id="GO:0042398">
    <property type="term" value="P:modified amino acid biosynthetic process"/>
    <property type="evidence" value="ECO:0007669"/>
    <property type="project" value="InterPro"/>
</dbReference>
<dbReference type="AlphaFoldDB" id="A0A3A5L256"/>
<accession>A0A3A5L256</accession>
<dbReference type="InterPro" id="IPR050141">
    <property type="entry name" value="GCL_type2/YbdK_subfam"/>
</dbReference>
<dbReference type="PANTHER" id="PTHR36510:SF1">
    <property type="entry name" value="GLUTAMATE--CYSTEINE LIGASE 2-RELATED"/>
    <property type="match status" value="1"/>
</dbReference>
<dbReference type="Pfam" id="PF04107">
    <property type="entry name" value="GCS2"/>
    <property type="match status" value="1"/>
</dbReference>
<keyword evidence="1" id="KW-0436">Ligase</keyword>
<dbReference type="InterPro" id="IPR014746">
    <property type="entry name" value="Gln_synth/guanido_kin_cat_dom"/>
</dbReference>
<dbReference type="Gene3D" id="3.30.590.20">
    <property type="match status" value="1"/>
</dbReference>
<dbReference type="InterPro" id="IPR006336">
    <property type="entry name" value="GCS2"/>
</dbReference>
<comment type="caution">
    <text evidence="1">The sequence shown here is derived from an EMBL/GenBank/DDBJ whole genome shotgun (WGS) entry which is preliminary data.</text>
</comment>
<dbReference type="SUPFAM" id="SSF55931">
    <property type="entry name" value="Glutamine synthetase/guanido kinase"/>
    <property type="match status" value="1"/>
</dbReference>
<dbReference type="GO" id="GO:0004357">
    <property type="term" value="F:glutamate-cysteine ligase activity"/>
    <property type="evidence" value="ECO:0007669"/>
    <property type="project" value="InterPro"/>
</dbReference>
<dbReference type="PANTHER" id="PTHR36510">
    <property type="entry name" value="GLUTAMATE--CYSTEINE LIGASE 2-RELATED"/>
    <property type="match status" value="1"/>
</dbReference>
<proteinExistence type="predicted"/>
<name>A0A3A5L256_9GAMM</name>
<gene>
    <name evidence="1" type="ORF">D6J04_11670</name>
</gene>
<protein>
    <submittedName>
        <fullName evidence="1">Glutamate--cysteine ligase</fullName>
    </submittedName>
</protein>
<sequence length="410" mass="46485">MAMGNYSLFSVIGLEIEYMLVDKATLNVRPQSDTILQALSHGELTNEVALGDIAVSNELVMHVLELKNNGPAPVSPTIVTQFREAIQRVQPLLEEQQLLLLPTGAHPWMDPALETQRWPHGNRQIYQQYDQIFNCHGHGWANLQSMHVNLPFANDEEFNLLHNSIRLVLPLLPALAASTPFLDGKRTGMQDSRLYFYDKNQQRIPEITGLVVPEFVQSEAQYHRDILTPMYEAIRPYDPKGILQHEWLNSRGAIAKFEYGAIEIRLIDSQECVQADYAIASAIVAILKHWVNHSHYFLDNPCDTGTLAALYQQSLQDGLDTPIESRELSRQWQLARGVKTCRDVWAALIEQVSAELDYSCQTVLETILSQGNLSQRMVRACGNDISHHTLKRLYRQLGDCLLTNQQLHAL</sequence>
<reference evidence="1 2" key="1">
    <citation type="submission" date="2018-09" db="EMBL/GenBank/DDBJ databases">
        <title>Draft genome sequences of Legionella taurinensis isolated from water samples.</title>
        <authorList>
            <person name="Chakeri A."/>
            <person name="Allerberger F."/>
            <person name="Kundi M."/>
            <person name="Ruppitsch W."/>
            <person name="Schmid D."/>
        </authorList>
    </citation>
    <scope>NUCLEOTIDE SEQUENCE [LARGE SCALE GENOMIC DNA]</scope>
    <source>
        <strain evidence="1 2">4570-18-6</strain>
    </source>
</reference>
<organism evidence="1 2">
    <name type="scientific">Legionella taurinensis</name>
    <dbReference type="NCBI Taxonomy" id="70611"/>
    <lineage>
        <taxon>Bacteria</taxon>
        <taxon>Pseudomonadati</taxon>
        <taxon>Pseudomonadota</taxon>
        <taxon>Gammaproteobacteria</taxon>
        <taxon>Legionellales</taxon>
        <taxon>Legionellaceae</taxon>
        <taxon>Legionella</taxon>
    </lineage>
</organism>
<evidence type="ECO:0000313" key="1">
    <source>
        <dbReference type="EMBL" id="RJT44973.1"/>
    </source>
</evidence>
<evidence type="ECO:0000313" key="2">
    <source>
        <dbReference type="Proteomes" id="UP000270757"/>
    </source>
</evidence>
<dbReference type="EMBL" id="QZWB01000013">
    <property type="protein sequence ID" value="RJT44973.1"/>
    <property type="molecule type" value="Genomic_DNA"/>
</dbReference>
<dbReference type="Proteomes" id="UP000270757">
    <property type="component" value="Unassembled WGS sequence"/>
</dbReference>